<dbReference type="Proteomes" id="UP000069272">
    <property type="component" value="Chromosome 2L"/>
</dbReference>
<protein>
    <submittedName>
        <fullName evidence="1">Uncharacterized protein</fullName>
    </submittedName>
</protein>
<reference evidence="1" key="2">
    <citation type="submission" date="2022-08" db="UniProtKB">
        <authorList>
            <consortium name="EnsemblMetazoa"/>
        </authorList>
    </citation>
    <scope>IDENTIFICATION</scope>
    <source>
        <strain evidence="1">STECLA/ALBI9_A</strain>
    </source>
</reference>
<dbReference type="EnsemblMetazoa" id="AALB001386-RA">
    <property type="protein sequence ID" value="AALB001386-PA"/>
    <property type="gene ID" value="AALB001386"/>
</dbReference>
<dbReference type="STRING" id="7167.A0A182F4J6"/>
<proteinExistence type="predicted"/>
<sequence>MDDQSLQGSPTKVPITLPREMYVFGLLISLLIAICTIGSTNVHGWPVTNPEVVDSLIFADPEEAAQSMREIPQWHCLRYFKHDIHLMRRCRNYRMHMLRRPNDMM</sequence>
<keyword evidence="2" id="KW-1185">Reference proteome</keyword>
<organism evidence="1 2">
    <name type="scientific">Anopheles albimanus</name>
    <name type="common">New world malaria mosquito</name>
    <dbReference type="NCBI Taxonomy" id="7167"/>
    <lineage>
        <taxon>Eukaryota</taxon>
        <taxon>Metazoa</taxon>
        <taxon>Ecdysozoa</taxon>
        <taxon>Arthropoda</taxon>
        <taxon>Hexapoda</taxon>
        <taxon>Insecta</taxon>
        <taxon>Pterygota</taxon>
        <taxon>Neoptera</taxon>
        <taxon>Endopterygota</taxon>
        <taxon>Diptera</taxon>
        <taxon>Nematocera</taxon>
        <taxon>Culicoidea</taxon>
        <taxon>Culicidae</taxon>
        <taxon>Anophelinae</taxon>
        <taxon>Anopheles</taxon>
    </lineage>
</organism>
<dbReference type="VEuPathDB" id="VectorBase:AALB20_033458"/>
<evidence type="ECO:0000313" key="1">
    <source>
        <dbReference type="EnsemblMetazoa" id="AALB001386-PA"/>
    </source>
</evidence>
<dbReference type="VEuPathDB" id="VectorBase:AALB001386"/>
<reference evidence="1 2" key="1">
    <citation type="journal article" date="2017" name="G3 (Bethesda)">
        <title>The Physical Genome Mapping of Anopheles albimanus Corrected Scaffold Misassemblies and Identified Interarm Rearrangements in Genus Anopheles.</title>
        <authorList>
            <person name="Artemov G.N."/>
            <person name="Peery A.N."/>
            <person name="Jiang X."/>
            <person name="Tu Z."/>
            <person name="Stegniy V.N."/>
            <person name="Sharakhova M.V."/>
            <person name="Sharakhov I.V."/>
        </authorList>
    </citation>
    <scope>NUCLEOTIDE SEQUENCE [LARGE SCALE GENOMIC DNA]</scope>
    <source>
        <strain evidence="1 2">ALBI9_A</strain>
    </source>
</reference>
<evidence type="ECO:0000313" key="2">
    <source>
        <dbReference type="Proteomes" id="UP000069272"/>
    </source>
</evidence>
<accession>A0A182F4J6</accession>
<name>A0A182F4J6_ANOAL</name>
<dbReference type="AlphaFoldDB" id="A0A182F4J6"/>